<keyword evidence="4" id="KW-1185">Reference proteome</keyword>
<dbReference type="Proteomes" id="UP000289856">
    <property type="component" value="Chromosome"/>
</dbReference>
<evidence type="ECO:0000313" key="4">
    <source>
        <dbReference type="Proteomes" id="UP000289856"/>
    </source>
</evidence>
<dbReference type="RefSeq" id="WP_130606996.1">
    <property type="nucleotide sequence ID" value="NZ_AP019400.1"/>
</dbReference>
<name>A0A3T1D2X4_9BACL</name>
<accession>A0A3T1D2X4</accession>
<evidence type="ECO:0000256" key="1">
    <source>
        <dbReference type="SAM" id="MobiDB-lite"/>
    </source>
</evidence>
<dbReference type="Pfam" id="PF14297">
    <property type="entry name" value="Lin1244_N"/>
    <property type="match status" value="1"/>
</dbReference>
<dbReference type="KEGG" id="cohn:KCTCHS21_18550"/>
<sequence>MKEAYYFSHDSNARHDPKIIPMRGVYGSAGYGWYWILIEMMREANGYKLDIQGKYIWNAYAQQMGCNSPEEACSFINDCINEFNLFSSDEHSFWSESLIRRMGKREEVIEKRKLAANARWNKTQEKEASNQPVGANGMHMHDSDDANGMQGKERKVNESKRKERKVKKEEVPTRETKRYPEDSIPYQIALYLHSKIMVHAADSSVSHLIERSNLQKWADDCRKLLEIDKAKENVIRDVIDWATSDEFWKKNILSASKLREKFQDLAIKMTLERKQPMRSAGSFKSVNSRPKMSVVKDDGQAPQVTPEELEKMLELARELKGTGQGARDGIPTH</sequence>
<reference evidence="3 4" key="1">
    <citation type="submission" date="2019-01" db="EMBL/GenBank/DDBJ databases">
        <title>Complete genome sequence of Cohnella hallensis HS21 isolated from Korean fir (Abies koreana) rhizospheric soil.</title>
        <authorList>
            <person name="Jiang L."/>
            <person name="Kang S.W."/>
            <person name="Kim S."/>
            <person name="Jung J."/>
            <person name="Kim C.Y."/>
            <person name="Kim D.H."/>
            <person name="Kim S.W."/>
            <person name="Lee J."/>
        </authorList>
    </citation>
    <scope>NUCLEOTIDE SEQUENCE [LARGE SCALE GENOMIC DNA]</scope>
    <source>
        <strain evidence="3 4">HS21</strain>
    </source>
</reference>
<dbReference type="EMBL" id="AP019400">
    <property type="protein sequence ID" value="BBI32456.1"/>
    <property type="molecule type" value="Genomic_DNA"/>
</dbReference>
<protein>
    <recommendedName>
        <fullName evidence="2">Lin1244/Lin1753-like N-terminal domain-containing protein</fullName>
    </recommendedName>
</protein>
<proteinExistence type="predicted"/>
<gene>
    <name evidence="3" type="ORF">KCTCHS21_18550</name>
</gene>
<dbReference type="AlphaFoldDB" id="A0A3T1D2X4"/>
<feature type="domain" description="Lin1244/Lin1753-like N-terminal" evidence="2">
    <location>
        <begin position="6"/>
        <end position="97"/>
    </location>
</feature>
<feature type="compositionally biased region" description="Basic and acidic residues" evidence="1">
    <location>
        <begin position="151"/>
        <end position="178"/>
    </location>
</feature>
<evidence type="ECO:0000313" key="3">
    <source>
        <dbReference type="EMBL" id="BBI32456.1"/>
    </source>
</evidence>
<dbReference type="OrthoDB" id="1821976at2"/>
<evidence type="ECO:0000259" key="2">
    <source>
        <dbReference type="Pfam" id="PF14297"/>
    </source>
</evidence>
<feature type="region of interest" description="Disordered" evidence="1">
    <location>
        <begin position="121"/>
        <end position="178"/>
    </location>
</feature>
<dbReference type="InterPro" id="IPR025400">
    <property type="entry name" value="Lin1244/Lin1753-like_N"/>
</dbReference>
<organism evidence="3 4">
    <name type="scientific">Cohnella abietis</name>
    <dbReference type="NCBI Taxonomy" id="2507935"/>
    <lineage>
        <taxon>Bacteria</taxon>
        <taxon>Bacillati</taxon>
        <taxon>Bacillota</taxon>
        <taxon>Bacilli</taxon>
        <taxon>Bacillales</taxon>
        <taxon>Paenibacillaceae</taxon>
        <taxon>Cohnella</taxon>
    </lineage>
</organism>
<feature type="region of interest" description="Disordered" evidence="1">
    <location>
        <begin position="278"/>
        <end position="307"/>
    </location>
</feature>